<dbReference type="HAMAP" id="MF_01445">
    <property type="entry name" value="TsaD"/>
    <property type="match status" value="1"/>
</dbReference>
<dbReference type="InterPro" id="IPR000905">
    <property type="entry name" value="Gcp-like_dom"/>
</dbReference>
<dbReference type="Pfam" id="PF00814">
    <property type="entry name" value="TsaD"/>
    <property type="match status" value="1"/>
</dbReference>
<keyword evidence="6" id="KW-0408">Iron</keyword>
<gene>
    <name evidence="6 8" type="primary">tsaD</name>
    <name evidence="8" type="ORF">CEE36_01890</name>
</gene>
<dbReference type="GO" id="GO:0005737">
    <property type="term" value="C:cytoplasm"/>
    <property type="evidence" value="ECO:0007669"/>
    <property type="project" value="UniProtKB-SubCell"/>
</dbReference>
<dbReference type="SUPFAM" id="SSF53067">
    <property type="entry name" value="Actin-like ATPase domain"/>
    <property type="match status" value="1"/>
</dbReference>
<proteinExistence type="inferred from homology"/>
<comment type="caution">
    <text evidence="8">The sequence shown here is derived from an EMBL/GenBank/DDBJ whole genome shotgun (WGS) entry which is preliminary data.</text>
</comment>
<comment type="similarity">
    <text evidence="6">Belongs to the KAE1 / TsaD family.</text>
</comment>
<feature type="binding site" evidence="6">
    <location>
        <position position="265"/>
    </location>
    <ligand>
        <name>substrate</name>
    </ligand>
</feature>
<feature type="binding site" evidence="6">
    <location>
        <position position="165"/>
    </location>
    <ligand>
        <name>substrate</name>
    </ligand>
</feature>
<feature type="binding site" evidence="6">
    <location>
        <position position="113"/>
    </location>
    <ligand>
        <name>Fe cation</name>
        <dbReference type="ChEBI" id="CHEBI:24875"/>
    </ligand>
</feature>
<keyword evidence="2 6" id="KW-0819">tRNA processing</keyword>
<dbReference type="PANTHER" id="PTHR11735:SF6">
    <property type="entry name" value="TRNA N6-ADENOSINE THREONYLCARBAMOYLTRANSFERASE, MITOCHONDRIAL"/>
    <property type="match status" value="1"/>
</dbReference>
<evidence type="ECO:0000256" key="5">
    <source>
        <dbReference type="ARBA" id="ARBA00048117"/>
    </source>
</evidence>
<evidence type="ECO:0000256" key="3">
    <source>
        <dbReference type="ARBA" id="ARBA00022723"/>
    </source>
</evidence>
<keyword evidence="4 6" id="KW-0012">Acyltransferase</keyword>
<sequence length="330" mass="34776">MITLGIDTSCDDTSVAVVGDEWIRANLVSSHLIHAEYGGVVPEFASRAHTILLYPLVNFALKTAGILLNQVDLVAATAGPGLKGSLLCGLSFAKGLAQASGKPFVAVNHLEGHIYSVLLAHPQLEPEFLVLLVSGGHTELLLVKAPFDYVEVGATLDDACGEALDKVGKLMGLGYPAGPGVERLAQKSRSPIPLPRPDPKGLDFSYSGLKTAARNYLAAHPDTSPADMAKGLEEAAFDHLVDRVVRAVKKSGVYQVGLCGGVAVNKRLRSKLSAAGDEVGFKLYFPLPELCTDNAAMVAAAGRARYEAFGESTLDASAFDRATFTQRSSS</sequence>
<feature type="domain" description="Gcp-like" evidence="7">
    <location>
        <begin position="25"/>
        <end position="299"/>
    </location>
</feature>
<evidence type="ECO:0000256" key="4">
    <source>
        <dbReference type="ARBA" id="ARBA00023315"/>
    </source>
</evidence>
<feature type="binding site" evidence="6">
    <location>
        <begin position="132"/>
        <end position="136"/>
    </location>
    <ligand>
        <name>substrate</name>
    </ligand>
</feature>
<dbReference type="GO" id="GO:0005506">
    <property type="term" value="F:iron ion binding"/>
    <property type="evidence" value="ECO:0007669"/>
    <property type="project" value="UniProtKB-UniRule"/>
</dbReference>
<dbReference type="AlphaFoldDB" id="A0A532V9R3"/>
<evidence type="ECO:0000256" key="1">
    <source>
        <dbReference type="ARBA" id="ARBA00022679"/>
    </source>
</evidence>
<dbReference type="EC" id="2.3.1.234" evidence="6"/>
<feature type="binding site" evidence="6">
    <location>
        <position position="178"/>
    </location>
    <ligand>
        <name>substrate</name>
    </ligand>
</feature>
<dbReference type="GO" id="GO:0061711">
    <property type="term" value="F:tRNA N(6)-L-threonylcarbamoyladenine synthase activity"/>
    <property type="evidence" value="ECO:0007669"/>
    <property type="project" value="UniProtKB-EC"/>
</dbReference>
<organism evidence="8 9">
    <name type="scientific">candidate division TA06 bacterium B3_TA06</name>
    <dbReference type="NCBI Taxonomy" id="2012487"/>
    <lineage>
        <taxon>Bacteria</taxon>
        <taxon>Bacteria division TA06</taxon>
    </lineage>
</organism>
<dbReference type="FunFam" id="3.30.420.40:FF:000012">
    <property type="entry name" value="tRNA N6-adenosine threonylcarbamoyltransferase"/>
    <property type="match status" value="1"/>
</dbReference>
<comment type="catalytic activity">
    <reaction evidence="5 6">
        <text>L-threonylcarbamoyladenylate + adenosine(37) in tRNA = N(6)-L-threonylcarbamoyladenosine(37) in tRNA + AMP + H(+)</text>
        <dbReference type="Rhea" id="RHEA:37059"/>
        <dbReference type="Rhea" id="RHEA-COMP:10162"/>
        <dbReference type="Rhea" id="RHEA-COMP:10163"/>
        <dbReference type="ChEBI" id="CHEBI:15378"/>
        <dbReference type="ChEBI" id="CHEBI:73682"/>
        <dbReference type="ChEBI" id="CHEBI:74411"/>
        <dbReference type="ChEBI" id="CHEBI:74418"/>
        <dbReference type="ChEBI" id="CHEBI:456215"/>
        <dbReference type="EC" id="2.3.1.234"/>
    </reaction>
</comment>
<evidence type="ECO:0000259" key="7">
    <source>
        <dbReference type="Pfam" id="PF00814"/>
    </source>
</evidence>
<dbReference type="PRINTS" id="PR00789">
    <property type="entry name" value="OSIALOPTASE"/>
</dbReference>
<dbReference type="InterPro" id="IPR043129">
    <property type="entry name" value="ATPase_NBD"/>
</dbReference>
<evidence type="ECO:0000256" key="2">
    <source>
        <dbReference type="ARBA" id="ARBA00022694"/>
    </source>
</evidence>
<keyword evidence="1 6" id="KW-0808">Transferase</keyword>
<dbReference type="Gene3D" id="3.30.420.40">
    <property type="match status" value="2"/>
</dbReference>
<dbReference type="PANTHER" id="PTHR11735">
    <property type="entry name" value="TRNA N6-ADENOSINE THREONYLCARBAMOYLTRANSFERASE"/>
    <property type="match status" value="1"/>
</dbReference>
<dbReference type="NCBIfam" id="TIGR03723">
    <property type="entry name" value="T6A_TsaD_YgjD"/>
    <property type="match status" value="1"/>
</dbReference>
<dbReference type="NCBIfam" id="TIGR00329">
    <property type="entry name" value="gcp_kae1"/>
    <property type="match status" value="1"/>
</dbReference>
<dbReference type="InterPro" id="IPR017861">
    <property type="entry name" value="KAE1/TsaD"/>
</dbReference>
<comment type="subcellular location">
    <subcellularLocation>
        <location evidence="6">Cytoplasm</location>
    </subcellularLocation>
</comment>
<dbReference type="GO" id="GO:0002949">
    <property type="term" value="P:tRNA threonylcarbamoyladenosine modification"/>
    <property type="evidence" value="ECO:0007669"/>
    <property type="project" value="UniProtKB-UniRule"/>
</dbReference>
<name>A0A532V9R3_UNCT6</name>
<feature type="binding site" evidence="6">
    <location>
        <position position="182"/>
    </location>
    <ligand>
        <name>substrate</name>
    </ligand>
</feature>
<comment type="cofactor">
    <cofactor evidence="6">
        <name>Fe(2+)</name>
        <dbReference type="ChEBI" id="CHEBI:29033"/>
    </cofactor>
    <text evidence="6">Binds 1 Fe(2+) ion per subunit.</text>
</comment>
<reference evidence="8 9" key="1">
    <citation type="submission" date="2017-06" db="EMBL/GenBank/DDBJ databases">
        <title>Novel microbial phyla capable of carbon fixation and sulfur reduction in deep-sea sediments.</title>
        <authorList>
            <person name="Huang J."/>
            <person name="Baker B."/>
            <person name="Wang Y."/>
        </authorList>
    </citation>
    <scope>NUCLEOTIDE SEQUENCE [LARGE SCALE GENOMIC DNA]</scope>
    <source>
        <strain evidence="8">B3_TA06</strain>
    </source>
</reference>
<feature type="binding site" evidence="6">
    <location>
        <position position="109"/>
    </location>
    <ligand>
        <name>Fe cation</name>
        <dbReference type="ChEBI" id="CHEBI:24875"/>
    </ligand>
</feature>
<evidence type="ECO:0000313" key="9">
    <source>
        <dbReference type="Proteomes" id="UP000317778"/>
    </source>
</evidence>
<evidence type="ECO:0000313" key="8">
    <source>
        <dbReference type="EMBL" id="TKJ43892.1"/>
    </source>
</evidence>
<keyword evidence="3 6" id="KW-0479">Metal-binding</keyword>
<accession>A0A532V9R3</accession>
<protein>
    <recommendedName>
        <fullName evidence="6">tRNA N6-adenosine threonylcarbamoyltransferase</fullName>
        <ecNumber evidence="6">2.3.1.234</ecNumber>
    </recommendedName>
    <alternativeName>
        <fullName evidence="6">N6-L-threonylcarbamoyladenine synthase</fullName>
        <shortName evidence="6">t(6)A synthase</shortName>
    </alternativeName>
    <alternativeName>
        <fullName evidence="6">t(6)A37 threonylcarbamoyladenosine biosynthesis protein TsaD</fullName>
    </alternativeName>
    <alternativeName>
        <fullName evidence="6">tRNA threonylcarbamoyladenosine biosynthesis protein TsaD</fullName>
    </alternativeName>
</protein>
<dbReference type="InterPro" id="IPR022450">
    <property type="entry name" value="TsaD"/>
</dbReference>
<feature type="binding site" evidence="6">
    <location>
        <position position="293"/>
    </location>
    <ligand>
        <name>Fe cation</name>
        <dbReference type="ChEBI" id="CHEBI:24875"/>
    </ligand>
</feature>
<dbReference type="Proteomes" id="UP000317778">
    <property type="component" value="Unassembled WGS sequence"/>
</dbReference>
<dbReference type="EMBL" id="NJBO01000002">
    <property type="protein sequence ID" value="TKJ43892.1"/>
    <property type="molecule type" value="Genomic_DNA"/>
</dbReference>
<comment type="function">
    <text evidence="6">Required for the formation of a threonylcarbamoyl group on adenosine at position 37 (t(6)A37) in tRNAs that read codons beginning with adenine. Is involved in the transfer of the threonylcarbamoyl moiety of threonylcarbamoyl-AMP (TC-AMP) to the N6 group of A37, together with TsaE and TsaB. TsaD likely plays a direct catalytic role in this reaction.</text>
</comment>
<keyword evidence="6" id="KW-0963">Cytoplasm</keyword>
<evidence type="ECO:0000256" key="6">
    <source>
        <dbReference type="HAMAP-Rule" id="MF_01445"/>
    </source>
</evidence>